<feature type="domain" description="Peptidase M3A/M3B catalytic" evidence="7">
    <location>
        <begin position="217"/>
        <end position="595"/>
    </location>
</feature>
<keyword evidence="4 6" id="KW-0862">Zinc</keyword>
<comment type="cofactor">
    <cofactor evidence="6">
        <name>Zn(2+)</name>
        <dbReference type="ChEBI" id="CHEBI:29105"/>
    </cofactor>
    <text evidence="6">Binds 1 zinc ion.</text>
</comment>
<dbReference type="CDD" id="cd09608">
    <property type="entry name" value="M3B_PepF"/>
    <property type="match status" value="1"/>
</dbReference>
<evidence type="ECO:0000256" key="1">
    <source>
        <dbReference type="ARBA" id="ARBA00022670"/>
    </source>
</evidence>
<evidence type="ECO:0000259" key="7">
    <source>
        <dbReference type="Pfam" id="PF01432"/>
    </source>
</evidence>
<comment type="function">
    <text evidence="6">Has oligopeptidase activity and degrades a variety of small bioactive peptides.</text>
</comment>
<keyword evidence="1 6" id="KW-0645">Protease</keyword>
<keyword evidence="5 6" id="KW-0482">Metalloprotease</keyword>
<dbReference type="SUPFAM" id="SSF55486">
    <property type="entry name" value="Metalloproteases ('zincins'), catalytic domain"/>
    <property type="match status" value="1"/>
</dbReference>
<dbReference type="InterPro" id="IPR001567">
    <property type="entry name" value="Pept_M3A_M3B_dom"/>
</dbReference>
<keyword evidence="2 6" id="KW-0479">Metal-binding</keyword>
<dbReference type="KEGG" id="bvo:Pan97_03430"/>
<dbReference type="GO" id="GO:0006518">
    <property type="term" value="P:peptide metabolic process"/>
    <property type="evidence" value="ECO:0007669"/>
    <property type="project" value="TreeGrafter"/>
</dbReference>
<keyword evidence="10" id="KW-1185">Reference proteome</keyword>
<evidence type="ECO:0000259" key="8">
    <source>
        <dbReference type="Pfam" id="PF08439"/>
    </source>
</evidence>
<comment type="similarity">
    <text evidence="6">Belongs to the peptidase M3B family.</text>
</comment>
<dbReference type="Gene3D" id="1.10.287.830">
    <property type="entry name" value="putative peptidase helix hairpin domain like"/>
    <property type="match status" value="1"/>
</dbReference>
<evidence type="ECO:0000256" key="5">
    <source>
        <dbReference type="ARBA" id="ARBA00023049"/>
    </source>
</evidence>
<evidence type="ECO:0000313" key="9">
    <source>
        <dbReference type="EMBL" id="QDU73373.1"/>
    </source>
</evidence>
<reference evidence="10" key="1">
    <citation type="submission" date="2019-02" db="EMBL/GenBank/DDBJ databases">
        <title>Deep-cultivation of Planctomycetes and their phenomic and genomic characterization uncovers novel biology.</title>
        <authorList>
            <person name="Wiegand S."/>
            <person name="Jogler M."/>
            <person name="Boedeker C."/>
            <person name="Pinto D."/>
            <person name="Vollmers J."/>
            <person name="Rivas-Marin E."/>
            <person name="Kohn T."/>
            <person name="Peeters S.H."/>
            <person name="Heuer A."/>
            <person name="Rast P."/>
            <person name="Oberbeckmann S."/>
            <person name="Bunk B."/>
            <person name="Jeske O."/>
            <person name="Meyerdierks A."/>
            <person name="Storesund J.E."/>
            <person name="Kallscheuer N."/>
            <person name="Luecker S."/>
            <person name="Lage O.M."/>
            <person name="Pohl T."/>
            <person name="Merkel B.J."/>
            <person name="Hornburger P."/>
            <person name="Mueller R.-W."/>
            <person name="Bruemmer F."/>
            <person name="Labrenz M."/>
            <person name="Spormann A.M."/>
            <person name="Op den Camp H."/>
            <person name="Overmann J."/>
            <person name="Amann R."/>
            <person name="Jetten M.S.M."/>
            <person name="Mascher T."/>
            <person name="Medema M.H."/>
            <person name="Devos D.P."/>
            <person name="Kaster A.-K."/>
            <person name="Ovreas L."/>
            <person name="Rohde M."/>
            <person name="Galperin M.Y."/>
            <person name="Jogler C."/>
        </authorList>
    </citation>
    <scope>NUCLEOTIDE SEQUENCE [LARGE SCALE GENOMIC DNA]</scope>
    <source>
        <strain evidence="10">Pan97</strain>
    </source>
</reference>
<dbReference type="GO" id="GO:0006508">
    <property type="term" value="P:proteolysis"/>
    <property type="evidence" value="ECO:0007669"/>
    <property type="project" value="UniProtKB-KW"/>
</dbReference>
<protein>
    <recommendedName>
        <fullName evidence="6">Oligopeptidase F</fullName>
        <ecNumber evidence="6">3.4.24.-</ecNumber>
    </recommendedName>
</protein>
<dbReference type="InterPro" id="IPR013647">
    <property type="entry name" value="OligopepF_N_dom"/>
</dbReference>
<evidence type="ECO:0000256" key="2">
    <source>
        <dbReference type="ARBA" id="ARBA00022723"/>
    </source>
</evidence>
<evidence type="ECO:0000256" key="6">
    <source>
        <dbReference type="RuleBase" id="RU368091"/>
    </source>
</evidence>
<dbReference type="RefSeq" id="WP_144970150.1">
    <property type="nucleotide sequence ID" value="NZ_CP036289.1"/>
</dbReference>
<evidence type="ECO:0000313" key="10">
    <source>
        <dbReference type="Proteomes" id="UP000318626"/>
    </source>
</evidence>
<dbReference type="InterPro" id="IPR045090">
    <property type="entry name" value="Pept_M3A_M3B"/>
</dbReference>
<dbReference type="GO" id="GO:0004222">
    <property type="term" value="F:metalloendopeptidase activity"/>
    <property type="evidence" value="ECO:0007669"/>
    <property type="project" value="UniProtKB-UniRule"/>
</dbReference>
<dbReference type="OrthoDB" id="9766487at2"/>
<organism evidence="9 10">
    <name type="scientific">Bremerella volcania</name>
    <dbReference type="NCBI Taxonomy" id="2527984"/>
    <lineage>
        <taxon>Bacteria</taxon>
        <taxon>Pseudomonadati</taxon>
        <taxon>Planctomycetota</taxon>
        <taxon>Planctomycetia</taxon>
        <taxon>Pirellulales</taxon>
        <taxon>Pirellulaceae</taxon>
        <taxon>Bremerella</taxon>
    </lineage>
</organism>
<keyword evidence="3 6" id="KW-0378">Hydrolase</keyword>
<evidence type="ECO:0000256" key="4">
    <source>
        <dbReference type="ARBA" id="ARBA00022833"/>
    </source>
</evidence>
<dbReference type="Proteomes" id="UP000318626">
    <property type="component" value="Chromosome"/>
</dbReference>
<accession>A0A518C2D0</accession>
<dbReference type="PANTHER" id="PTHR11804:SF84">
    <property type="entry name" value="SACCHAROLYSIN"/>
    <property type="match status" value="1"/>
</dbReference>
<dbReference type="GO" id="GO:0046872">
    <property type="term" value="F:metal ion binding"/>
    <property type="evidence" value="ECO:0007669"/>
    <property type="project" value="UniProtKB-UniRule"/>
</dbReference>
<dbReference type="PANTHER" id="PTHR11804">
    <property type="entry name" value="PROTEASE M3 THIMET OLIGOPEPTIDASE-RELATED"/>
    <property type="match status" value="1"/>
</dbReference>
<dbReference type="AlphaFoldDB" id="A0A518C2D0"/>
<dbReference type="Pfam" id="PF01432">
    <property type="entry name" value="Peptidase_M3"/>
    <property type="match status" value="1"/>
</dbReference>
<dbReference type="InterPro" id="IPR004438">
    <property type="entry name" value="Peptidase_M3B"/>
</dbReference>
<dbReference type="InterPro" id="IPR042088">
    <property type="entry name" value="OligoPept_F_C"/>
</dbReference>
<name>A0A518C2D0_9BACT</name>
<dbReference type="EC" id="3.4.24.-" evidence="6"/>
<gene>
    <name evidence="9" type="primary">pepF1</name>
    <name evidence="9" type="ORF">Pan97_03430</name>
</gene>
<evidence type="ECO:0000256" key="3">
    <source>
        <dbReference type="ARBA" id="ARBA00022801"/>
    </source>
</evidence>
<dbReference type="Gene3D" id="1.20.140.70">
    <property type="entry name" value="Oligopeptidase f, N-terminal domain"/>
    <property type="match status" value="1"/>
</dbReference>
<dbReference type="NCBIfam" id="TIGR00181">
    <property type="entry name" value="pepF"/>
    <property type="match status" value="1"/>
</dbReference>
<sequence length="609" mass="69742">MATTAKAAKKSVKKLLTRDEVATDDTWDLSSLYPDDQAWEKDFKKLAKKEEGFDKFRGTLATGAKELLACLKFDTEVDRLGEKLGIYAFLKTTEDQANDENQRRMARFQAVASKLGQAASYIAPEIQAIPAKRLQELMDDPVLKGYRLVLERMTRYKKYTLGKKEERILAMQSEMAGAAGKAFRQLLDADMKFGTLKNEHGEEHELTNSTLMEFLLSPERKIRKKAFEQYYQQFEGHENTLAATLSGSIQKDVYYAKVRGYESARGQALYADNIPESVYDNLIDSVHHHLPAVHRYFELRRRKMKLKDIHHYDTYVPILNNIKKKHTWDEAVELIMNAMIPLGPEYCDVLKDGLTKARWCDRYPNAGKQSGAFSCGSFDAAPFILMNYKKDVLDDVFTLAHEAGHSMHSYYSSKSQPYQYYNYVIFVAEVASTFNEQLLSQHLQENAENDLERAYLINRDIDAIRGTIIRQTMFAEFEKITHAMCEAGEPLTSKSFQEVYHGLLERYFGPEFVIDPQLKLECLRIPHFYRAFYVYKYATGLSAAIALSMRVLNGGKKELDDYLSFLKGGCSKYPLDLLRDAGVDMESPKPVDMALSHFDSLVDQLNDLL</sequence>
<dbReference type="EMBL" id="CP036289">
    <property type="protein sequence ID" value="QDU73373.1"/>
    <property type="molecule type" value="Genomic_DNA"/>
</dbReference>
<proteinExistence type="inferred from homology"/>
<feature type="domain" description="Oligopeptidase F N-terminal" evidence="8">
    <location>
        <begin position="125"/>
        <end position="193"/>
    </location>
</feature>
<dbReference type="Gene3D" id="1.10.1370.20">
    <property type="entry name" value="Oligoendopeptidase f, C-terminal domain"/>
    <property type="match status" value="1"/>
</dbReference>
<dbReference type="Pfam" id="PF08439">
    <property type="entry name" value="Peptidase_M3_N"/>
    <property type="match status" value="1"/>
</dbReference>